<evidence type="ECO:0000256" key="4">
    <source>
        <dbReference type="ARBA" id="ARBA00022801"/>
    </source>
</evidence>
<sequence>MSRLLFLRATITVILFQVSFSHAILPEEDQPKKKVPKVQVIEELVKIRNKNLKKIKSGSDGVLKIRSADFDKQYFIGGDVQNYVQRLSNDLIDVLADDFPDIHQQLLDQIEVYVVYGKTLNAHASHNNIILLTSQWIMDAKTEGEIVAVLAHEIAHIILKHPDTSVDREGQAKSLEKFVQIATVATYFANIESKSSGDNVHLYLKKSGQEEIANAVILGALMNDVKLHYMNTRVSRKNEEQADYLATDLMEIAGVNPDSAKKMLQLLHDDETRTEAVLESAESLLELADPFFQSWVSHELTRLAGDDVLKLILAQVVQQYAAKVANKFSGWLSDKRRSHMKAAIRYYRVDDYIDKFDYGGDRPSKSEPGELSYDEIKNQIIALYNEFELLEIANNQIDLGEYNKAEKNIKEAWRNISKKKNKELYQPAVIKQWVVRSKLRIAQGKNKDAVENACLYIMQFDNKDCHNENFAQQAEDKQFIIPQDMFVLLAEAYINLGMVSQAEAVIQQGAEYYDIHPFHLHHVFLACQAKDYQRFDESLELCQDRSHFDSAKFCGVIRNDLDVMKKTADEELQKTNPFARAKFEDINWWESCGMVSNRPFSSVKSYRQISEIREQTEQLIEQRKQRMKEEQDNQAKVGTAVESI</sequence>
<keyword evidence="4" id="KW-0378">Hydrolase</keyword>
<evidence type="ECO:0000256" key="2">
    <source>
        <dbReference type="ARBA" id="ARBA00022670"/>
    </source>
</evidence>
<dbReference type="PANTHER" id="PTHR22726">
    <property type="entry name" value="METALLOENDOPEPTIDASE OMA1"/>
    <property type="match status" value="1"/>
</dbReference>
<evidence type="ECO:0000256" key="6">
    <source>
        <dbReference type="ARBA" id="ARBA00023049"/>
    </source>
</evidence>
<dbReference type="RefSeq" id="WP_345258891.1">
    <property type="nucleotide sequence ID" value="NZ_BAABJF010000028.1"/>
</dbReference>
<evidence type="ECO:0000259" key="9">
    <source>
        <dbReference type="Pfam" id="PF01435"/>
    </source>
</evidence>
<accession>A0A917FUB8</accession>
<gene>
    <name evidence="10" type="ORF">GCM10011365_24060</name>
</gene>
<protein>
    <recommendedName>
        <fullName evidence="9">Peptidase M48 domain-containing protein</fullName>
    </recommendedName>
</protein>
<evidence type="ECO:0000256" key="8">
    <source>
        <dbReference type="SAM" id="SignalP"/>
    </source>
</evidence>
<keyword evidence="11" id="KW-1185">Reference proteome</keyword>
<dbReference type="GO" id="GO:0046872">
    <property type="term" value="F:metal ion binding"/>
    <property type="evidence" value="ECO:0007669"/>
    <property type="project" value="UniProtKB-KW"/>
</dbReference>
<evidence type="ECO:0000313" key="11">
    <source>
        <dbReference type="Proteomes" id="UP000605253"/>
    </source>
</evidence>
<feature type="chain" id="PRO_5037610831" description="Peptidase M48 domain-containing protein" evidence="8">
    <location>
        <begin position="24"/>
        <end position="644"/>
    </location>
</feature>
<dbReference type="InterPro" id="IPR001915">
    <property type="entry name" value="Peptidase_M48"/>
</dbReference>
<evidence type="ECO:0000256" key="3">
    <source>
        <dbReference type="ARBA" id="ARBA00022723"/>
    </source>
</evidence>
<evidence type="ECO:0000313" key="10">
    <source>
        <dbReference type="EMBL" id="GGG02067.1"/>
    </source>
</evidence>
<comment type="cofactor">
    <cofactor evidence="1">
        <name>Zn(2+)</name>
        <dbReference type="ChEBI" id="CHEBI:29105"/>
    </cofactor>
</comment>
<keyword evidence="8" id="KW-0732">Signal</keyword>
<comment type="caution">
    <text evidence="10">The sequence shown here is derived from an EMBL/GenBank/DDBJ whole genome shotgun (WGS) entry which is preliminary data.</text>
</comment>
<dbReference type="InterPro" id="IPR051156">
    <property type="entry name" value="Mito/Outer_Membr_Metalloprot"/>
</dbReference>
<evidence type="ECO:0000256" key="7">
    <source>
        <dbReference type="SAM" id="MobiDB-lite"/>
    </source>
</evidence>
<dbReference type="PANTHER" id="PTHR22726:SF1">
    <property type="entry name" value="METALLOENDOPEPTIDASE OMA1, MITOCHONDRIAL"/>
    <property type="match status" value="1"/>
</dbReference>
<proteinExistence type="predicted"/>
<evidence type="ECO:0000256" key="5">
    <source>
        <dbReference type="ARBA" id="ARBA00022833"/>
    </source>
</evidence>
<reference evidence="10" key="1">
    <citation type="journal article" date="2014" name="Int. J. Syst. Evol. Microbiol.">
        <title>Complete genome sequence of Corynebacterium casei LMG S-19264T (=DSM 44701T), isolated from a smear-ripened cheese.</title>
        <authorList>
            <consortium name="US DOE Joint Genome Institute (JGI-PGF)"/>
            <person name="Walter F."/>
            <person name="Albersmeier A."/>
            <person name="Kalinowski J."/>
            <person name="Ruckert C."/>
        </authorList>
    </citation>
    <scope>NUCLEOTIDE SEQUENCE</scope>
    <source>
        <strain evidence="10">CGMCC 1.12181</strain>
    </source>
</reference>
<dbReference type="Gene3D" id="3.30.2010.10">
    <property type="entry name" value="Metalloproteases ('zincins'), catalytic domain"/>
    <property type="match status" value="1"/>
</dbReference>
<feature type="signal peptide" evidence="8">
    <location>
        <begin position="1"/>
        <end position="23"/>
    </location>
</feature>
<dbReference type="Pfam" id="PF01435">
    <property type="entry name" value="Peptidase_M48"/>
    <property type="match status" value="1"/>
</dbReference>
<organism evidence="10 11">
    <name type="scientific">Marinicella pacifica</name>
    <dbReference type="NCBI Taxonomy" id="1171543"/>
    <lineage>
        <taxon>Bacteria</taxon>
        <taxon>Pseudomonadati</taxon>
        <taxon>Pseudomonadota</taxon>
        <taxon>Gammaproteobacteria</taxon>
        <taxon>Lysobacterales</taxon>
        <taxon>Marinicellaceae</taxon>
        <taxon>Marinicella</taxon>
    </lineage>
</organism>
<keyword evidence="6" id="KW-0482">Metalloprotease</keyword>
<dbReference type="GO" id="GO:0016020">
    <property type="term" value="C:membrane"/>
    <property type="evidence" value="ECO:0007669"/>
    <property type="project" value="TreeGrafter"/>
</dbReference>
<keyword evidence="5" id="KW-0862">Zinc</keyword>
<dbReference type="EMBL" id="BMEO01000015">
    <property type="protein sequence ID" value="GGG02067.1"/>
    <property type="molecule type" value="Genomic_DNA"/>
</dbReference>
<dbReference type="Proteomes" id="UP000605253">
    <property type="component" value="Unassembled WGS sequence"/>
</dbReference>
<keyword evidence="3" id="KW-0479">Metal-binding</keyword>
<reference evidence="10" key="2">
    <citation type="submission" date="2020-09" db="EMBL/GenBank/DDBJ databases">
        <authorList>
            <person name="Sun Q."/>
            <person name="Zhou Y."/>
        </authorList>
    </citation>
    <scope>NUCLEOTIDE SEQUENCE</scope>
    <source>
        <strain evidence="10">CGMCC 1.12181</strain>
    </source>
</reference>
<dbReference type="GO" id="GO:0051603">
    <property type="term" value="P:proteolysis involved in protein catabolic process"/>
    <property type="evidence" value="ECO:0007669"/>
    <property type="project" value="TreeGrafter"/>
</dbReference>
<evidence type="ECO:0000256" key="1">
    <source>
        <dbReference type="ARBA" id="ARBA00001947"/>
    </source>
</evidence>
<dbReference type="GO" id="GO:0004222">
    <property type="term" value="F:metalloendopeptidase activity"/>
    <property type="evidence" value="ECO:0007669"/>
    <property type="project" value="InterPro"/>
</dbReference>
<keyword evidence="2" id="KW-0645">Protease</keyword>
<feature type="region of interest" description="Disordered" evidence="7">
    <location>
        <begin position="625"/>
        <end position="644"/>
    </location>
</feature>
<name>A0A917FUB8_9GAMM</name>
<feature type="domain" description="Peptidase M48" evidence="9">
    <location>
        <begin position="106"/>
        <end position="264"/>
    </location>
</feature>
<dbReference type="AlphaFoldDB" id="A0A917FUB8"/>